<evidence type="ECO:0000259" key="1">
    <source>
        <dbReference type="PROSITE" id="PS51707"/>
    </source>
</evidence>
<organism evidence="3 4">
    <name type="scientific">Hyphococcus aureus</name>
    <dbReference type="NCBI Taxonomy" id="2666033"/>
    <lineage>
        <taxon>Bacteria</taxon>
        <taxon>Pseudomonadati</taxon>
        <taxon>Pseudomonadota</taxon>
        <taxon>Alphaproteobacteria</taxon>
        <taxon>Parvularculales</taxon>
        <taxon>Parvularculaceae</taxon>
        <taxon>Hyphococcus</taxon>
    </lineage>
</organism>
<evidence type="ECO:0000259" key="2">
    <source>
        <dbReference type="PROSITE" id="PS51708"/>
    </source>
</evidence>
<dbReference type="EMBL" id="JBHPON010000001">
    <property type="protein sequence ID" value="MFC6034879.1"/>
    <property type="molecule type" value="Genomic_DNA"/>
</dbReference>
<dbReference type="Gene3D" id="1.40.20.10">
    <property type="entry name" value="CHAD domain"/>
    <property type="match status" value="1"/>
</dbReference>
<dbReference type="SMART" id="SM01118">
    <property type="entry name" value="CYTH"/>
    <property type="match status" value="1"/>
</dbReference>
<dbReference type="InterPro" id="IPR038186">
    <property type="entry name" value="CHAD_dom_sf"/>
</dbReference>
<dbReference type="Pfam" id="PF01928">
    <property type="entry name" value="CYTH"/>
    <property type="match status" value="1"/>
</dbReference>
<dbReference type="PROSITE" id="PS51708">
    <property type="entry name" value="CHAD"/>
    <property type="match status" value="1"/>
</dbReference>
<dbReference type="PANTHER" id="PTHR39339">
    <property type="entry name" value="SLR1444 PROTEIN"/>
    <property type="match status" value="1"/>
</dbReference>
<feature type="domain" description="CYTH" evidence="1">
    <location>
        <begin position="5"/>
        <end position="211"/>
    </location>
</feature>
<dbReference type="PANTHER" id="PTHR39339:SF1">
    <property type="entry name" value="CHAD DOMAIN-CONTAINING PROTEIN"/>
    <property type="match status" value="1"/>
</dbReference>
<dbReference type="RefSeq" id="WP_379879783.1">
    <property type="nucleotide sequence ID" value="NZ_JBHPON010000001.1"/>
</dbReference>
<comment type="caution">
    <text evidence="3">The sequence shown here is derived from an EMBL/GenBank/DDBJ whole genome shotgun (WGS) entry which is preliminary data.</text>
</comment>
<evidence type="ECO:0000313" key="4">
    <source>
        <dbReference type="Proteomes" id="UP001596116"/>
    </source>
</evidence>
<dbReference type="SMART" id="SM00880">
    <property type="entry name" value="CHAD"/>
    <property type="match status" value="1"/>
</dbReference>
<keyword evidence="4" id="KW-1185">Reference proteome</keyword>
<dbReference type="Gene3D" id="2.40.320.10">
    <property type="entry name" value="Hypothetical Protein Pfu-838710-001"/>
    <property type="match status" value="1"/>
</dbReference>
<dbReference type="Pfam" id="PF05235">
    <property type="entry name" value="CHAD"/>
    <property type="match status" value="1"/>
</dbReference>
<name>A0ABW1KTN3_9PROT</name>
<protein>
    <submittedName>
        <fullName evidence="3">CHAD domain-containing protein</fullName>
    </submittedName>
</protein>
<reference evidence="3 4" key="1">
    <citation type="submission" date="2024-09" db="EMBL/GenBank/DDBJ databases">
        <authorList>
            <person name="Zhang Z.-H."/>
        </authorList>
    </citation>
    <scope>NUCLEOTIDE SEQUENCE [LARGE SCALE GENOMIC DNA]</scope>
    <source>
        <strain evidence="3 4">HHTR114</strain>
    </source>
</reference>
<dbReference type="SUPFAM" id="SSF55154">
    <property type="entry name" value="CYTH-like phosphatases"/>
    <property type="match status" value="1"/>
</dbReference>
<proteinExistence type="predicted"/>
<dbReference type="InterPro" id="IPR033469">
    <property type="entry name" value="CYTH-like_dom_sf"/>
</dbReference>
<dbReference type="PROSITE" id="PS51707">
    <property type="entry name" value="CYTH"/>
    <property type="match status" value="1"/>
</dbReference>
<evidence type="ECO:0000313" key="3">
    <source>
        <dbReference type="EMBL" id="MFC6034879.1"/>
    </source>
</evidence>
<accession>A0ABW1KTN3</accession>
<feature type="domain" description="CHAD" evidence="2">
    <location>
        <begin position="225"/>
        <end position="511"/>
    </location>
</feature>
<dbReference type="Proteomes" id="UP001596116">
    <property type="component" value="Unassembled WGS sequence"/>
</dbReference>
<gene>
    <name evidence="3" type="ORF">ACFMB1_04950</name>
</gene>
<dbReference type="InterPro" id="IPR007899">
    <property type="entry name" value="CHAD_dom"/>
</dbReference>
<dbReference type="InterPro" id="IPR023577">
    <property type="entry name" value="CYTH_domain"/>
</dbReference>
<sequence length="519" mass="56326">MDRGRIEFELKFTGPPADLAALPANDFFAALAPSSGEGGGSWERLSSAYYDTIDGALAARGLSMRLREEGADLVQAVKAKSKDATRRLEFETFLDRASDFPVATGDEDIDRLIAGHRDRLLPLAKTIVDRWASVIRFKGAEIELAVDLGSAEALDGEGRAHMGPLAEVELELIAGEPAAVFDFARLLVANAPLRFSTVSKLETALARLPGADPVGKAARVDLDPEMSAGEVLAMSLSACATRASSLQGALVDLRRTEGVHQMRVVLRRLRAMERIYRRHLKSGEIADLAARAKTFAAGLGPARDWDVFLGETLPAALEADYAPESLRALKATAEAKRAEGWAKAVAIICSPAFTRFLIDLAAAGSLQRWREDVRAPLDRPVTEFAPKALDRALRKTFRTAEEVKGAVDLAARHPLRIALKKLRYPVQLFRDLYPKERRKPYMSALSELQDAFGAVNDSVVAQHLADEAAQGGAKGNGEGAMRAAGFISGYKAAEAREAAKKIDAAFEAFEKMTPFWRET</sequence>